<accession>X1QF74</accession>
<comment type="cofactor">
    <cofactor evidence="1">
        <name>Zn(2+)</name>
        <dbReference type="ChEBI" id="CHEBI:29105"/>
    </cofactor>
</comment>
<sequence>SVNLLSENGKLSKFWLWELTRPAFEDWLDNDPAPVVVMGIGSIEQHGPHLPLGMDSLGARYFIHEVAKRSNSVAFHPVWPGYSPHHMAFRGTVTLSEDTLLNVIMDCIGSLSDHGVKRFVLTNHHGGNSNIFNLAIQMAKRYHGVMVTAPRGPNNTELAKTQSERSRRYWDVHSGVNETGGALHMFPELIEMWRIPEDWKPSLTLDPKLMETFDPTKDDYELMSQVRAASGQPDTDDFTADGIYGLNDPRDADPEEAGRRFEERAQFV</sequence>
<keyword evidence="2" id="KW-0479">Metal-binding</keyword>
<reference evidence="6" key="1">
    <citation type="journal article" date="2014" name="Front. Microbiol.">
        <title>High frequency of phylogenetically diverse reductive dehalogenase-homologous genes in deep subseafloor sedimentary metagenomes.</title>
        <authorList>
            <person name="Kawai M."/>
            <person name="Futagami T."/>
            <person name="Toyoda A."/>
            <person name="Takaki Y."/>
            <person name="Nishi S."/>
            <person name="Hori S."/>
            <person name="Arai W."/>
            <person name="Tsubouchi T."/>
            <person name="Morono Y."/>
            <person name="Uchiyama I."/>
            <person name="Ito T."/>
            <person name="Fujiyama A."/>
            <person name="Inagaki F."/>
            <person name="Takami H."/>
        </authorList>
    </citation>
    <scope>NUCLEOTIDE SEQUENCE</scope>
    <source>
        <strain evidence="6">Expedition CK06-06</strain>
    </source>
</reference>
<dbReference type="AlphaFoldDB" id="X1QF74"/>
<keyword evidence="4" id="KW-0862">Zinc</keyword>
<gene>
    <name evidence="6" type="ORF">S06H3_39106</name>
</gene>
<dbReference type="PANTHER" id="PTHR35005:SF1">
    <property type="entry name" value="2-AMINO-5-FORMYLAMINO-6-RIBOSYLAMINOPYRIMIDIN-4(3H)-ONE 5'-MONOPHOSPHATE DEFORMYLASE"/>
    <property type="match status" value="1"/>
</dbReference>
<feature type="non-terminal residue" evidence="6">
    <location>
        <position position="1"/>
    </location>
</feature>
<evidence type="ECO:0000256" key="4">
    <source>
        <dbReference type="ARBA" id="ARBA00022833"/>
    </source>
</evidence>
<dbReference type="EMBL" id="BARV01023887">
    <property type="protein sequence ID" value="GAI41934.1"/>
    <property type="molecule type" value="Genomic_DNA"/>
</dbReference>
<dbReference type="InterPro" id="IPR003785">
    <property type="entry name" value="Creatininase/forma_Hydrolase"/>
</dbReference>
<proteinExistence type="predicted"/>
<dbReference type="GO" id="GO:0016811">
    <property type="term" value="F:hydrolase activity, acting on carbon-nitrogen (but not peptide) bonds, in linear amides"/>
    <property type="evidence" value="ECO:0007669"/>
    <property type="project" value="TreeGrafter"/>
</dbReference>
<dbReference type="GO" id="GO:0009231">
    <property type="term" value="P:riboflavin biosynthetic process"/>
    <property type="evidence" value="ECO:0007669"/>
    <property type="project" value="TreeGrafter"/>
</dbReference>
<evidence type="ECO:0000256" key="2">
    <source>
        <dbReference type="ARBA" id="ARBA00022723"/>
    </source>
</evidence>
<evidence type="ECO:0000313" key="6">
    <source>
        <dbReference type="EMBL" id="GAI41934.1"/>
    </source>
</evidence>
<dbReference type="Gene3D" id="3.40.50.10310">
    <property type="entry name" value="Creatininase"/>
    <property type="match status" value="1"/>
</dbReference>
<feature type="compositionally biased region" description="Basic and acidic residues" evidence="5">
    <location>
        <begin position="248"/>
        <end position="268"/>
    </location>
</feature>
<feature type="non-terminal residue" evidence="6">
    <location>
        <position position="268"/>
    </location>
</feature>
<dbReference type="PANTHER" id="PTHR35005">
    <property type="entry name" value="3-DEHYDRO-SCYLLO-INOSOSE HYDROLASE"/>
    <property type="match status" value="1"/>
</dbReference>
<evidence type="ECO:0000256" key="3">
    <source>
        <dbReference type="ARBA" id="ARBA00022801"/>
    </source>
</evidence>
<feature type="region of interest" description="Disordered" evidence="5">
    <location>
        <begin position="228"/>
        <end position="268"/>
    </location>
</feature>
<name>X1QF74_9ZZZZ</name>
<organism evidence="6">
    <name type="scientific">marine sediment metagenome</name>
    <dbReference type="NCBI Taxonomy" id="412755"/>
    <lineage>
        <taxon>unclassified sequences</taxon>
        <taxon>metagenomes</taxon>
        <taxon>ecological metagenomes</taxon>
    </lineage>
</organism>
<dbReference type="GO" id="GO:0046872">
    <property type="term" value="F:metal ion binding"/>
    <property type="evidence" value="ECO:0007669"/>
    <property type="project" value="UniProtKB-KW"/>
</dbReference>
<evidence type="ECO:0000256" key="5">
    <source>
        <dbReference type="SAM" id="MobiDB-lite"/>
    </source>
</evidence>
<dbReference type="SUPFAM" id="SSF102215">
    <property type="entry name" value="Creatininase"/>
    <property type="match status" value="1"/>
</dbReference>
<dbReference type="InterPro" id="IPR024087">
    <property type="entry name" value="Creatininase-like_sf"/>
</dbReference>
<comment type="caution">
    <text evidence="6">The sequence shown here is derived from an EMBL/GenBank/DDBJ whole genome shotgun (WGS) entry which is preliminary data.</text>
</comment>
<protein>
    <recommendedName>
        <fullName evidence="7">Creatininase</fullName>
    </recommendedName>
</protein>
<evidence type="ECO:0000256" key="1">
    <source>
        <dbReference type="ARBA" id="ARBA00001947"/>
    </source>
</evidence>
<dbReference type="Pfam" id="PF02633">
    <property type="entry name" value="Creatininase"/>
    <property type="match status" value="1"/>
</dbReference>
<evidence type="ECO:0008006" key="7">
    <source>
        <dbReference type="Google" id="ProtNLM"/>
    </source>
</evidence>
<keyword evidence="3" id="KW-0378">Hydrolase</keyword>